<comment type="pathway">
    <text evidence="1">Pyrimidine metabolism; dTTP biosynthesis.</text>
</comment>
<feature type="non-terminal residue" evidence="10">
    <location>
        <position position="96"/>
    </location>
</feature>
<organism evidence="10 11">
    <name type="scientific">Zapornia atra</name>
    <name type="common">Henderson crake</name>
    <dbReference type="NCBI Taxonomy" id="2585822"/>
    <lineage>
        <taxon>Eukaryota</taxon>
        <taxon>Metazoa</taxon>
        <taxon>Chordata</taxon>
        <taxon>Craniata</taxon>
        <taxon>Vertebrata</taxon>
        <taxon>Euteleostomi</taxon>
        <taxon>Archelosauria</taxon>
        <taxon>Archosauria</taxon>
        <taxon>Dinosauria</taxon>
        <taxon>Saurischia</taxon>
        <taxon>Theropoda</taxon>
        <taxon>Coelurosauria</taxon>
        <taxon>Aves</taxon>
        <taxon>Neognathae</taxon>
        <taxon>Neoaves</taxon>
        <taxon>Gruiformes</taxon>
        <taxon>Rallidae</taxon>
        <taxon>Zapornia</taxon>
    </lineage>
</organism>
<evidence type="ECO:0000256" key="1">
    <source>
        <dbReference type="ARBA" id="ARBA00004992"/>
    </source>
</evidence>
<evidence type="ECO:0000256" key="6">
    <source>
        <dbReference type="ARBA" id="ARBA00022741"/>
    </source>
</evidence>
<dbReference type="PANTHER" id="PTHR10344:SF1">
    <property type="entry name" value="THYMIDYLATE KINASE"/>
    <property type="match status" value="1"/>
</dbReference>
<evidence type="ECO:0000256" key="8">
    <source>
        <dbReference type="ARBA" id="ARBA00022840"/>
    </source>
</evidence>
<dbReference type="GO" id="GO:0006233">
    <property type="term" value="P:dTDP biosynthetic process"/>
    <property type="evidence" value="ECO:0007669"/>
    <property type="project" value="InterPro"/>
</dbReference>
<evidence type="ECO:0000256" key="2">
    <source>
        <dbReference type="ARBA" id="ARBA00009776"/>
    </source>
</evidence>
<sequence length="96" mass="10968">PLMKEKLHQGVTLVVDRYAFSGVAFTSAKENFCLDWCKQPDIGLPKPDLILFLQLSPEEAAGRGDFGNERYENSSFQERVLQAFQLLMKDSTLNWK</sequence>
<dbReference type="EC" id="2.7.4.9" evidence="3"/>
<dbReference type="SUPFAM" id="SSF52540">
    <property type="entry name" value="P-loop containing nucleoside triphosphate hydrolases"/>
    <property type="match status" value="1"/>
</dbReference>
<dbReference type="InterPro" id="IPR039430">
    <property type="entry name" value="Thymidylate_kin-like_dom"/>
</dbReference>
<accession>A0A7L3EZH1</accession>
<dbReference type="EMBL" id="VZTU01001090">
    <property type="protein sequence ID" value="NXT73407.1"/>
    <property type="molecule type" value="Genomic_DNA"/>
</dbReference>
<dbReference type="Pfam" id="PF02223">
    <property type="entry name" value="Thymidylate_kin"/>
    <property type="match status" value="1"/>
</dbReference>
<comment type="similarity">
    <text evidence="2">Belongs to the thymidylate kinase family.</text>
</comment>
<evidence type="ECO:0000256" key="4">
    <source>
        <dbReference type="ARBA" id="ARBA00022679"/>
    </source>
</evidence>
<evidence type="ECO:0000313" key="10">
    <source>
        <dbReference type="EMBL" id="NXT73407.1"/>
    </source>
</evidence>
<keyword evidence="5" id="KW-0545">Nucleotide biosynthesis</keyword>
<feature type="domain" description="Thymidylate kinase-like" evidence="9">
    <location>
        <begin position="3"/>
        <end position="89"/>
    </location>
</feature>
<name>A0A7L3EZH1_9GRUI</name>
<gene>
    <name evidence="10" type="primary">Dtymk</name>
    <name evidence="10" type="ORF">ZAPATR_R06757</name>
</gene>
<dbReference type="Proteomes" id="UP000557426">
    <property type="component" value="Unassembled WGS sequence"/>
</dbReference>
<dbReference type="GO" id="GO:0005524">
    <property type="term" value="F:ATP binding"/>
    <property type="evidence" value="ECO:0007669"/>
    <property type="project" value="UniProtKB-KW"/>
</dbReference>
<keyword evidence="11" id="KW-1185">Reference proteome</keyword>
<evidence type="ECO:0000256" key="7">
    <source>
        <dbReference type="ARBA" id="ARBA00022777"/>
    </source>
</evidence>
<dbReference type="GO" id="GO:0005739">
    <property type="term" value="C:mitochondrion"/>
    <property type="evidence" value="ECO:0007669"/>
    <property type="project" value="TreeGrafter"/>
</dbReference>
<keyword evidence="7 10" id="KW-0418">Kinase</keyword>
<evidence type="ECO:0000256" key="5">
    <source>
        <dbReference type="ARBA" id="ARBA00022727"/>
    </source>
</evidence>
<dbReference type="InterPro" id="IPR027417">
    <property type="entry name" value="P-loop_NTPase"/>
</dbReference>
<dbReference type="PANTHER" id="PTHR10344">
    <property type="entry name" value="THYMIDYLATE KINASE"/>
    <property type="match status" value="1"/>
</dbReference>
<proteinExistence type="inferred from homology"/>
<feature type="non-terminal residue" evidence="10">
    <location>
        <position position="1"/>
    </location>
</feature>
<dbReference type="InterPro" id="IPR018095">
    <property type="entry name" value="Thymidylate_kin_CS"/>
</dbReference>
<protein>
    <recommendedName>
        <fullName evidence="3">dTMP kinase</fullName>
        <ecNumber evidence="3">2.7.4.9</ecNumber>
    </recommendedName>
</protein>
<dbReference type="GO" id="GO:0006235">
    <property type="term" value="P:dTTP biosynthetic process"/>
    <property type="evidence" value="ECO:0007669"/>
    <property type="project" value="TreeGrafter"/>
</dbReference>
<dbReference type="AlphaFoldDB" id="A0A7L3EZH1"/>
<dbReference type="GO" id="GO:0005634">
    <property type="term" value="C:nucleus"/>
    <property type="evidence" value="ECO:0007669"/>
    <property type="project" value="TreeGrafter"/>
</dbReference>
<reference evidence="10 11" key="1">
    <citation type="submission" date="2019-09" db="EMBL/GenBank/DDBJ databases">
        <title>Bird 10,000 Genomes (B10K) Project - Family phase.</title>
        <authorList>
            <person name="Zhang G."/>
        </authorList>
    </citation>
    <scope>NUCLEOTIDE SEQUENCE [LARGE SCALE GENOMIC DNA]</scope>
    <source>
        <strain evidence="10">B10K-DU-011-47</strain>
        <tissue evidence="10">Mixed tissue sample</tissue>
    </source>
</reference>
<dbReference type="GO" id="GO:0005829">
    <property type="term" value="C:cytosol"/>
    <property type="evidence" value="ECO:0007669"/>
    <property type="project" value="TreeGrafter"/>
</dbReference>
<evidence type="ECO:0000313" key="11">
    <source>
        <dbReference type="Proteomes" id="UP000557426"/>
    </source>
</evidence>
<dbReference type="Gene3D" id="3.40.50.300">
    <property type="entry name" value="P-loop containing nucleotide triphosphate hydrolases"/>
    <property type="match status" value="1"/>
</dbReference>
<dbReference type="GO" id="GO:0004550">
    <property type="term" value="F:nucleoside diphosphate kinase activity"/>
    <property type="evidence" value="ECO:0007669"/>
    <property type="project" value="TreeGrafter"/>
</dbReference>
<evidence type="ECO:0000256" key="3">
    <source>
        <dbReference type="ARBA" id="ARBA00012980"/>
    </source>
</evidence>
<keyword evidence="4" id="KW-0808">Transferase</keyword>
<evidence type="ECO:0000259" key="9">
    <source>
        <dbReference type="Pfam" id="PF02223"/>
    </source>
</evidence>
<keyword evidence="6" id="KW-0547">Nucleotide-binding</keyword>
<comment type="caution">
    <text evidence="10">The sequence shown here is derived from an EMBL/GenBank/DDBJ whole genome shotgun (WGS) entry which is preliminary data.</text>
</comment>
<dbReference type="PROSITE" id="PS01331">
    <property type="entry name" value="THYMIDYLATE_KINASE"/>
    <property type="match status" value="1"/>
</dbReference>
<dbReference type="GO" id="GO:0004798">
    <property type="term" value="F:dTMP kinase activity"/>
    <property type="evidence" value="ECO:0007669"/>
    <property type="project" value="UniProtKB-EC"/>
</dbReference>
<dbReference type="GO" id="GO:0006227">
    <property type="term" value="P:dUDP biosynthetic process"/>
    <property type="evidence" value="ECO:0007669"/>
    <property type="project" value="TreeGrafter"/>
</dbReference>
<keyword evidence="8" id="KW-0067">ATP-binding</keyword>